<evidence type="ECO:0000256" key="2">
    <source>
        <dbReference type="PIRSR" id="PIRSR000137-2"/>
    </source>
</evidence>
<dbReference type="AlphaFoldDB" id="A0AAN9Y5I7"/>
<proteinExistence type="inferred from homology"/>
<dbReference type="PROSITE" id="PS00624">
    <property type="entry name" value="GMC_OXRED_2"/>
    <property type="match status" value="1"/>
</dbReference>
<feature type="chain" id="PRO_5043026669" description="Glucose-methanol-choline oxidoreductase N-terminal domain-containing protein" evidence="3">
    <location>
        <begin position="23"/>
        <end position="573"/>
    </location>
</feature>
<accession>A0AAN9Y5I7</accession>
<comment type="cofactor">
    <cofactor evidence="2">
        <name>FAD</name>
        <dbReference type="ChEBI" id="CHEBI:57692"/>
    </cofactor>
</comment>
<dbReference type="PIRSF" id="PIRSF000137">
    <property type="entry name" value="Alcohol_oxidase"/>
    <property type="match status" value="1"/>
</dbReference>
<keyword evidence="6" id="KW-1185">Reference proteome</keyword>
<feature type="binding site" evidence="2">
    <location>
        <position position="165"/>
    </location>
    <ligand>
        <name>FAD</name>
        <dbReference type="ChEBI" id="CHEBI:57692"/>
    </ligand>
</feature>
<dbReference type="Pfam" id="PF00732">
    <property type="entry name" value="GMC_oxred_N"/>
    <property type="match status" value="1"/>
</dbReference>
<evidence type="ECO:0000259" key="4">
    <source>
        <dbReference type="PROSITE" id="PS00624"/>
    </source>
</evidence>
<reference evidence="5 6" key="1">
    <citation type="submission" date="2024-03" db="EMBL/GenBank/DDBJ databases">
        <title>Adaptation during the transition from Ophiocordyceps entomopathogen to insect associate is accompanied by gene loss and intensified selection.</title>
        <authorList>
            <person name="Ward C.M."/>
            <person name="Onetto C.A."/>
            <person name="Borneman A.R."/>
        </authorList>
    </citation>
    <scope>NUCLEOTIDE SEQUENCE [LARGE SCALE GENOMIC DNA]</scope>
    <source>
        <strain evidence="5">AWRI1</strain>
        <tissue evidence="5">Single Adult Female</tissue>
    </source>
</reference>
<evidence type="ECO:0000256" key="3">
    <source>
        <dbReference type="SAM" id="SignalP"/>
    </source>
</evidence>
<keyword evidence="2" id="KW-0274">FAD</keyword>
<gene>
    <name evidence="5" type="ORF">V9T40_013236</name>
</gene>
<dbReference type="InterPro" id="IPR012132">
    <property type="entry name" value="GMC_OxRdtase"/>
</dbReference>
<dbReference type="InterPro" id="IPR007867">
    <property type="entry name" value="GMC_OxRtase_C"/>
</dbReference>
<feature type="binding site" evidence="2">
    <location>
        <position position="161"/>
    </location>
    <ligand>
        <name>FAD</name>
        <dbReference type="ChEBI" id="CHEBI:57692"/>
    </ligand>
</feature>
<organism evidence="5 6">
    <name type="scientific">Parthenolecanium corni</name>
    <dbReference type="NCBI Taxonomy" id="536013"/>
    <lineage>
        <taxon>Eukaryota</taxon>
        <taxon>Metazoa</taxon>
        <taxon>Ecdysozoa</taxon>
        <taxon>Arthropoda</taxon>
        <taxon>Hexapoda</taxon>
        <taxon>Insecta</taxon>
        <taxon>Pterygota</taxon>
        <taxon>Neoptera</taxon>
        <taxon>Paraneoptera</taxon>
        <taxon>Hemiptera</taxon>
        <taxon>Sternorrhyncha</taxon>
        <taxon>Coccoidea</taxon>
        <taxon>Coccidae</taxon>
        <taxon>Parthenolecanium</taxon>
    </lineage>
</organism>
<comment type="caution">
    <text evidence="5">The sequence shown here is derived from an EMBL/GenBank/DDBJ whole genome shotgun (WGS) entry which is preliminary data.</text>
</comment>
<dbReference type="SUPFAM" id="SSF54373">
    <property type="entry name" value="FAD-linked reductases, C-terminal domain"/>
    <property type="match status" value="1"/>
</dbReference>
<evidence type="ECO:0000313" key="5">
    <source>
        <dbReference type="EMBL" id="KAK7595411.1"/>
    </source>
</evidence>
<dbReference type="InterPro" id="IPR000172">
    <property type="entry name" value="GMC_OxRdtase_N"/>
</dbReference>
<dbReference type="PANTHER" id="PTHR11552:SF216">
    <property type="entry name" value="GLUCOSE-METHANOL-CHOLINE OXIDOREDUCTASE N-TERMINAL DOMAIN-CONTAINING PROTEIN"/>
    <property type="match status" value="1"/>
</dbReference>
<protein>
    <recommendedName>
        <fullName evidence="4">Glucose-methanol-choline oxidoreductase N-terminal domain-containing protein</fullName>
    </recommendedName>
</protein>
<dbReference type="PANTHER" id="PTHR11552">
    <property type="entry name" value="GLUCOSE-METHANOL-CHOLINE GMC OXIDOREDUCTASE"/>
    <property type="match status" value="1"/>
</dbReference>
<dbReference type="GO" id="GO:0016614">
    <property type="term" value="F:oxidoreductase activity, acting on CH-OH group of donors"/>
    <property type="evidence" value="ECO:0007669"/>
    <property type="project" value="InterPro"/>
</dbReference>
<dbReference type="EMBL" id="JBBCAQ010000018">
    <property type="protein sequence ID" value="KAK7595411.1"/>
    <property type="molecule type" value="Genomic_DNA"/>
</dbReference>
<feature type="signal peptide" evidence="3">
    <location>
        <begin position="1"/>
        <end position="22"/>
    </location>
</feature>
<dbReference type="InterPro" id="IPR036188">
    <property type="entry name" value="FAD/NAD-bd_sf"/>
</dbReference>
<keyword evidence="2" id="KW-0285">Flavoprotein</keyword>
<dbReference type="SUPFAM" id="SSF51905">
    <property type="entry name" value="FAD/NAD(P)-binding domain"/>
    <property type="match status" value="1"/>
</dbReference>
<dbReference type="Gene3D" id="3.50.50.60">
    <property type="entry name" value="FAD/NAD(P)-binding domain"/>
    <property type="match status" value="1"/>
</dbReference>
<dbReference type="Proteomes" id="UP001367676">
    <property type="component" value="Unassembled WGS sequence"/>
</dbReference>
<dbReference type="Pfam" id="PF05199">
    <property type="entry name" value="GMC_oxred_C"/>
    <property type="match status" value="1"/>
</dbReference>
<feature type="binding site" evidence="2">
    <location>
        <begin position="169"/>
        <end position="172"/>
    </location>
    <ligand>
        <name>FAD</name>
        <dbReference type="ChEBI" id="CHEBI:57692"/>
    </ligand>
</feature>
<comment type="similarity">
    <text evidence="1">Belongs to the GMC oxidoreductase family.</text>
</comment>
<dbReference type="Gene3D" id="3.30.560.10">
    <property type="entry name" value="Glucose Oxidase, domain 3"/>
    <property type="match status" value="1"/>
</dbReference>
<keyword evidence="3" id="KW-0732">Signal</keyword>
<feature type="domain" description="Glucose-methanol-choline oxidoreductase N-terminal" evidence="4">
    <location>
        <begin position="356"/>
        <end position="370"/>
    </location>
</feature>
<evidence type="ECO:0000256" key="1">
    <source>
        <dbReference type="ARBA" id="ARBA00010790"/>
    </source>
</evidence>
<evidence type="ECO:0000313" key="6">
    <source>
        <dbReference type="Proteomes" id="UP001367676"/>
    </source>
</evidence>
<sequence>MRPIIVLAPVLVVFLICEGAEAAGAESEDTFYSAFRYATRYVLKQLQSRLGNADNERNVRSAIQEEGYTADVAHVRKQYDFVVVGAGSGGSVVANRLTEVSNWTVLLLEAGDEENFMTDVPLLVSYVTGSDDFNWGYRTERQPEACLGMRAQRCNWPRGKVMGGTSVINYMVYTRGFASDYDAWRSLGNEGWGYEQVLPYFLKSEDARFEAAAGAERHGRGGYLAVEKGNWRSPLAPHFMDACRELGYAVEDDDDNFNSVRRRSDRQAAGGDALSTSGCSYVLANTKRGARCSASKAFLRPVRRRRNLHVSKRSRALTVIVEAKGGREPRAVGVEYLKQGRRRRVFAAKEVILSAGALNTPQLLMLSGIGPADHLEALGIPVVHDLRGVGQNLQDHVSMAGLAFLVNDSVTIVESRYRRLEYALQYLFEGRGPYTVPGGAEVVAFSRTKYADPRYASPDLELVFGPGALTGDTGGSLRRMLNIDEQIFARVYEPFLGRDAWALVPVLLKPRSRGHVKLRSANPLHAPLFYPNYFQDKRDLLTLVEGIKQVSSAKVQNINFEFLLSFHTRAETC</sequence>
<name>A0AAN9Y5I7_9HEMI</name>
<dbReference type="GO" id="GO:0050660">
    <property type="term" value="F:flavin adenine dinucleotide binding"/>
    <property type="evidence" value="ECO:0007669"/>
    <property type="project" value="InterPro"/>
</dbReference>